<dbReference type="Pfam" id="PF03388">
    <property type="entry name" value="Lectin_leg-like"/>
    <property type="match status" value="1"/>
</dbReference>
<dbReference type="GeneID" id="2910467"/>
<evidence type="ECO:0000256" key="5">
    <source>
        <dbReference type="ARBA" id="ARBA00023136"/>
    </source>
</evidence>
<evidence type="ECO:0000313" key="11">
    <source>
        <dbReference type="Proteomes" id="UP000182444"/>
    </source>
</evidence>
<dbReference type="InterPro" id="IPR051136">
    <property type="entry name" value="Intracellular_Lectin-GPT"/>
</dbReference>
<keyword evidence="5 7" id="KW-0472">Membrane</keyword>
<dbReference type="InterPro" id="IPR013320">
    <property type="entry name" value="ConA-like_dom_sf"/>
</dbReference>
<feature type="chain" id="PRO_5030026677" description="L-type lectin-like domain-containing protein" evidence="8">
    <location>
        <begin position="19"/>
        <end position="409"/>
    </location>
</feature>
<dbReference type="CDD" id="cd07308">
    <property type="entry name" value="lectin_leg-like"/>
    <property type="match status" value="1"/>
</dbReference>
<dbReference type="eggNOG" id="KOG3839">
    <property type="taxonomic scope" value="Eukaryota"/>
</dbReference>
<evidence type="ECO:0000256" key="1">
    <source>
        <dbReference type="ARBA" id="ARBA00004479"/>
    </source>
</evidence>
<dbReference type="SUPFAM" id="SSF49899">
    <property type="entry name" value="Concanavalin A-like lectins/glucanases"/>
    <property type="match status" value="1"/>
</dbReference>
<dbReference type="VEuPathDB" id="FungiDB:YALI1_D01960g"/>
<feature type="signal peptide" evidence="8">
    <location>
        <begin position="1"/>
        <end position="18"/>
    </location>
</feature>
<dbReference type="KEGG" id="yli:2910467"/>
<dbReference type="GO" id="GO:0006888">
    <property type="term" value="P:endoplasmic reticulum to Golgi vesicle-mediated transport"/>
    <property type="evidence" value="ECO:0007669"/>
    <property type="project" value="TreeGrafter"/>
</dbReference>
<dbReference type="GO" id="GO:0000139">
    <property type="term" value="C:Golgi membrane"/>
    <property type="evidence" value="ECO:0007669"/>
    <property type="project" value="TreeGrafter"/>
</dbReference>
<dbReference type="GO" id="GO:0005789">
    <property type="term" value="C:endoplasmic reticulum membrane"/>
    <property type="evidence" value="ECO:0007669"/>
    <property type="project" value="TreeGrafter"/>
</dbReference>
<dbReference type="GO" id="GO:0030134">
    <property type="term" value="C:COPII-coated ER to Golgi transport vesicle"/>
    <property type="evidence" value="ECO:0007669"/>
    <property type="project" value="TreeGrafter"/>
</dbReference>
<evidence type="ECO:0000256" key="2">
    <source>
        <dbReference type="ARBA" id="ARBA00022692"/>
    </source>
</evidence>
<organism evidence="10 11">
    <name type="scientific">Yarrowia lipolytica</name>
    <name type="common">Candida lipolytica</name>
    <dbReference type="NCBI Taxonomy" id="4952"/>
    <lineage>
        <taxon>Eukaryota</taxon>
        <taxon>Fungi</taxon>
        <taxon>Dikarya</taxon>
        <taxon>Ascomycota</taxon>
        <taxon>Saccharomycotina</taxon>
        <taxon>Dipodascomycetes</taxon>
        <taxon>Dipodascales</taxon>
        <taxon>Dipodascales incertae sedis</taxon>
        <taxon>Yarrowia</taxon>
    </lineage>
</organism>
<dbReference type="GO" id="GO:0005793">
    <property type="term" value="C:endoplasmic reticulum-Golgi intermediate compartment"/>
    <property type="evidence" value="ECO:0007669"/>
    <property type="project" value="TreeGrafter"/>
</dbReference>
<protein>
    <recommendedName>
        <fullName evidence="9">L-type lectin-like domain-containing protein</fullName>
    </recommendedName>
</protein>
<keyword evidence="2 7" id="KW-0812">Transmembrane</keyword>
<dbReference type="AlphaFoldDB" id="A0A1D8NCS5"/>
<dbReference type="PROSITE" id="PS51328">
    <property type="entry name" value="L_LECTIN_LIKE"/>
    <property type="match status" value="1"/>
</dbReference>
<dbReference type="InterPro" id="IPR005052">
    <property type="entry name" value="Lectin_leg"/>
</dbReference>
<proteinExistence type="predicted"/>
<evidence type="ECO:0000256" key="6">
    <source>
        <dbReference type="SAM" id="MobiDB-lite"/>
    </source>
</evidence>
<comment type="subcellular location">
    <subcellularLocation>
        <location evidence="1">Membrane</location>
        <topology evidence="1">Single-pass type I membrane protein</topology>
    </subcellularLocation>
</comment>
<dbReference type="GO" id="GO:0005537">
    <property type="term" value="F:D-mannose binding"/>
    <property type="evidence" value="ECO:0007669"/>
    <property type="project" value="TreeGrafter"/>
</dbReference>
<dbReference type="VEuPathDB" id="FungiDB:YALI0_D01606g"/>
<keyword evidence="3 8" id="KW-0732">Signal</keyword>
<evidence type="ECO:0000313" key="10">
    <source>
        <dbReference type="EMBL" id="AOW03438.1"/>
    </source>
</evidence>
<name>A0A1D8NCS5_YARLL</name>
<dbReference type="Proteomes" id="UP000182444">
    <property type="component" value="Chromosome 1D"/>
</dbReference>
<evidence type="ECO:0000256" key="8">
    <source>
        <dbReference type="SAM" id="SignalP"/>
    </source>
</evidence>
<accession>A0A1D8NCS5</accession>
<evidence type="ECO:0000256" key="7">
    <source>
        <dbReference type="SAM" id="Phobius"/>
    </source>
</evidence>
<keyword evidence="4 7" id="KW-1133">Transmembrane helix</keyword>
<gene>
    <name evidence="10" type="ORF">YALI1_D01960g</name>
</gene>
<feature type="transmembrane region" description="Helical" evidence="7">
    <location>
        <begin position="371"/>
        <end position="395"/>
    </location>
</feature>
<feature type="domain" description="L-type lectin-like" evidence="9">
    <location>
        <begin position="25"/>
        <end position="276"/>
    </location>
</feature>
<feature type="region of interest" description="Disordered" evidence="6">
    <location>
        <begin position="312"/>
        <end position="345"/>
    </location>
</feature>
<dbReference type="EMBL" id="CP017556">
    <property type="protein sequence ID" value="AOW03438.1"/>
    <property type="molecule type" value="Genomic_DNA"/>
</dbReference>
<evidence type="ECO:0000259" key="9">
    <source>
        <dbReference type="PROSITE" id="PS51328"/>
    </source>
</evidence>
<dbReference type="PANTHER" id="PTHR12223">
    <property type="entry name" value="VESICULAR MANNOSE-BINDING LECTIN"/>
    <property type="match status" value="1"/>
</dbReference>
<dbReference type="RefSeq" id="XP_502294.3">
    <property type="nucleotide sequence ID" value="XM_502294.3"/>
</dbReference>
<dbReference type="PANTHER" id="PTHR12223:SF45">
    <property type="entry name" value="RE50040P"/>
    <property type="match status" value="1"/>
</dbReference>
<dbReference type="Gene3D" id="2.60.120.200">
    <property type="match status" value="1"/>
</dbReference>
<reference evidence="10 11" key="1">
    <citation type="journal article" date="2016" name="PLoS ONE">
        <title>Sequence Assembly of Yarrowia lipolytica Strain W29/CLIB89 Shows Transposable Element Diversity.</title>
        <authorList>
            <person name="Magnan C."/>
            <person name="Yu J."/>
            <person name="Chang I."/>
            <person name="Jahn E."/>
            <person name="Kanomata Y."/>
            <person name="Wu J."/>
            <person name="Zeller M."/>
            <person name="Oakes M."/>
            <person name="Baldi P."/>
            <person name="Sandmeyer S."/>
        </authorList>
    </citation>
    <scope>NUCLEOTIDE SEQUENCE [LARGE SCALE GENOMIC DNA]</scope>
    <source>
        <strain evidence="11">CLIB89(W29)</strain>
    </source>
</reference>
<evidence type="ECO:0000256" key="4">
    <source>
        <dbReference type="ARBA" id="ARBA00022989"/>
    </source>
</evidence>
<evidence type="ECO:0000256" key="3">
    <source>
        <dbReference type="ARBA" id="ARBA00022729"/>
    </source>
</evidence>
<sequence length="409" mass="46469">MLWTVLLAVAMLTKLCAGQNEEFGRLPYPKMSISPPFLEDGFNAKYFNMGGDISVRRFQQGQDWAAIQLTPDKGGKHGWMCSKNTLKLTYSDFEIVTQFRIMGETAGVYGDGMAVWLTTSPDLGLSESMPYGPVFGAPDKLKGFGMVVDLYRNGRKGRAFPYAHGMIMDGIQSYDNDHDGQYNEEAYGLDGCSLKGIYNSVRHAEMRISYVRGRYLGVDFRFKSHNEWKTCTVLDGDQVQRLEEIVGDEPLYLGVSAMTGEVSAKFQIGDVAVQKLINAPEIYADLAAINGVHDGEFVWNKQKHDIEEQAEMEELEEQGGRGLDKKKHSNKKDRGDNKVHLSAKAQKKLKARTRRKLRAMKNTNQQQSGRWLTHVLRVTLFIILLLFAYIAFAAYRSYRRKQKYPRYFD</sequence>